<dbReference type="EMBL" id="JACHYA010000010">
    <property type="protein sequence ID" value="MBB3172163.1"/>
    <property type="molecule type" value="Genomic_DNA"/>
</dbReference>
<name>A0A7W5D3D3_9ACTN</name>
<evidence type="ECO:0000313" key="2">
    <source>
        <dbReference type="Proteomes" id="UP000530850"/>
    </source>
</evidence>
<evidence type="ECO:0008006" key="3">
    <source>
        <dbReference type="Google" id="ProtNLM"/>
    </source>
</evidence>
<accession>A0A7W5D3D3</accession>
<dbReference type="Pfam" id="PF05973">
    <property type="entry name" value="Gp49"/>
    <property type="match status" value="1"/>
</dbReference>
<comment type="caution">
    <text evidence="1">The sequence shown here is derived from an EMBL/GenBank/DDBJ whole genome shotgun (WGS) entry which is preliminary data.</text>
</comment>
<protein>
    <recommendedName>
        <fullName evidence="3">Diaminopimelate decarboxylase</fullName>
    </recommendedName>
</protein>
<dbReference type="RefSeq" id="WP_123186062.1">
    <property type="nucleotide sequence ID" value="NZ_CANPEU010000022.1"/>
</dbReference>
<reference evidence="1 2" key="1">
    <citation type="submission" date="2020-08" db="EMBL/GenBank/DDBJ databases">
        <title>Sequencing the genomes of 1000 actinobacteria strains.</title>
        <authorList>
            <person name="Klenk H.-P."/>
        </authorList>
    </citation>
    <scope>NUCLEOTIDE SEQUENCE [LARGE SCALE GENOMIC DNA]</scope>
    <source>
        <strain evidence="1 2">DSM 22242</strain>
    </source>
</reference>
<dbReference type="Proteomes" id="UP000530850">
    <property type="component" value="Unassembled WGS sequence"/>
</dbReference>
<dbReference type="GeneID" id="93357375"/>
<organism evidence="1 2">
    <name type="scientific">Parvibacter caecicola</name>
    <dbReference type="NCBI Taxonomy" id="747645"/>
    <lineage>
        <taxon>Bacteria</taxon>
        <taxon>Bacillati</taxon>
        <taxon>Actinomycetota</taxon>
        <taxon>Coriobacteriia</taxon>
        <taxon>Coriobacteriales</taxon>
        <taxon>Coriobacteriaceae</taxon>
        <taxon>Parvibacter</taxon>
    </lineage>
</organism>
<dbReference type="InterPro" id="IPR009241">
    <property type="entry name" value="HigB-like"/>
</dbReference>
<gene>
    <name evidence="1" type="ORF">FHR31_001997</name>
</gene>
<proteinExistence type="predicted"/>
<sequence>MWSVELKLIEDWLDAQDDAMVAHILSAIEVLQEHGPALGRPLVDSIAGSSVKNMKELRPPSPGETEVRILFAFDPARKAIMLLAGDKSAGNSNRDKWNGWYRKAIPEAERLYFKYTAQEGIGNDQPENLSRKARHH</sequence>
<dbReference type="AlphaFoldDB" id="A0A7W5D3D3"/>
<evidence type="ECO:0000313" key="1">
    <source>
        <dbReference type="EMBL" id="MBB3172163.1"/>
    </source>
</evidence>